<sequence>MKTKGIIKTSIVVIFILLLSSPIFAQVNFGVRASVGLNNPEFKILDETFNNVENMTSYSIGPSIEAMFLPLGVANFGIDAALLYNDNRMTISNLTGEGGDRDVSNRYLNLPVNAKLKMGLGLLPLRLFATAGPWAGYLIDGDKIDIPGLADDVKAKEFQAGANLGIGLELLSFLQVGLNYSVKLTDNYSVDVPNWHDPLNGKNESWTITGTIYF</sequence>
<dbReference type="Pfam" id="PF13568">
    <property type="entry name" value="OMP_b-brl_2"/>
    <property type="match status" value="1"/>
</dbReference>
<organism evidence="2 3">
    <name type="scientific">Fermentimonas caenicola</name>
    <dbReference type="NCBI Taxonomy" id="1562970"/>
    <lineage>
        <taxon>Bacteria</taxon>
        <taxon>Pseudomonadati</taxon>
        <taxon>Bacteroidota</taxon>
        <taxon>Bacteroidia</taxon>
        <taxon>Bacteroidales</taxon>
        <taxon>Dysgonomonadaceae</taxon>
        <taxon>Fermentimonas</taxon>
    </lineage>
</organism>
<dbReference type="OrthoDB" id="1011633at2"/>
<proteinExistence type="predicted"/>
<dbReference type="EMBL" id="LN515532">
    <property type="protein sequence ID" value="CEA14692.1"/>
    <property type="molecule type" value="Genomic_DNA"/>
</dbReference>
<accession>A0A098BXD3</accession>
<evidence type="ECO:0000259" key="1">
    <source>
        <dbReference type="Pfam" id="PF13568"/>
    </source>
</evidence>
<dbReference type="KEGG" id="pbt:ING2E5B_0055"/>
<dbReference type="HOGENOM" id="CLU_082049_5_2_10"/>
<reference evidence="2 3" key="1">
    <citation type="submission" date="2014-08" db="EMBL/GenBank/DDBJ databases">
        <authorList>
            <person name="Wibberg D."/>
        </authorList>
    </citation>
    <scope>NUCLEOTIDE SEQUENCE [LARGE SCALE GENOMIC DNA]</scope>
    <source>
        <strain evidence="3">ING2-E5B</strain>
    </source>
</reference>
<protein>
    <recommendedName>
        <fullName evidence="1">Outer membrane protein beta-barrel domain-containing protein</fullName>
    </recommendedName>
</protein>
<dbReference type="Proteomes" id="UP000032417">
    <property type="component" value="Chromosome 1"/>
</dbReference>
<dbReference type="AlphaFoldDB" id="A0A098BXD3"/>
<keyword evidence="3" id="KW-1185">Reference proteome</keyword>
<gene>
    <name evidence="2" type="ORF">ING2E5B_0055</name>
</gene>
<name>A0A098BXD3_9BACT</name>
<evidence type="ECO:0000313" key="2">
    <source>
        <dbReference type="EMBL" id="CEA14692.1"/>
    </source>
</evidence>
<evidence type="ECO:0000313" key="3">
    <source>
        <dbReference type="Proteomes" id="UP000032417"/>
    </source>
</evidence>
<dbReference type="STRING" id="1562970.ING2E5B_0055"/>
<dbReference type="InterPro" id="IPR025665">
    <property type="entry name" value="Beta-barrel_OMP_2"/>
</dbReference>
<feature type="domain" description="Outer membrane protein beta-barrel" evidence="1">
    <location>
        <begin position="24"/>
        <end position="186"/>
    </location>
</feature>